<dbReference type="PROSITE" id="PS50893">
    <property type="entry name" value="ABC_TRANSPORTER_2"/>
    <property type="match status" value="1"/>
</dbReference>
<dbReference type="SUPFAM" id="SSF50331">
    <property type="entry name" value="MOP-like"/>
    <property type="match status" value="1"/>
</dbReference>
<dbReference type="InterPro" id="IPR047641">
    <property type="entry name" value="ABC_transpr_MalK/UgpC-like"/>
</dbReference>
<evidence type="ECO:0000256" key="3">
    <source>
        <dbReference type="ARBA" id="ARBA00022741"/>
    </source>
</evidence>
<accession>A0A126Q2W0</accession>
<dbReference type="InterPro" id="IPR008995">
    <property type="entry name" value="Mo/tungstate-bd_C_term_dom"/>
</dbReference>
<evidence type="ECO:0000256" key="4">
    <source>
        <dbReference type="ARBA" id="ARBA00022840"/>
    </source>
</evidence>
<dbReference type="GO" id="GO:0055052">
    <property type="term" value="C:ATP-binding cassette (ABC) transporter complex, substrate-binding subunit-containing"/>
    <property type="evidence" value="ECO:0007669"/>
    <property type="project" value="TreeGrafter"/>
</dbReference>
<feature type="domain" description="ABC transporter" evidence="7">
    <location>
        <begin position="3"/>
        <end position="233"/>
    </location>
</feature>
<keyword evidence="4 8" id="KW-0067">ATP-binding</keyword>
<evidence type="ECO:0000256" key="6">
    <source>
        <dbReference type="ARBA" id="ARBA00023136"/>
    </source>
</evidence>
<dbReference type="PANTHER" id="PTHR43875:SF15">
    <property type="entry name" value="TREHALOSE IMPORT ATP-BINDING PROTEIN SUGC"/>
    <property type="match status" value="1"/>
</dbReference>
<evidence type="ECO:0000256" key="2">
    <source>
        <dbReference type="ARBA" id="ARBA00022475"/>
    </source>
</evidence>
<dbReference type="Pfam" id="PF00005">
    <property type="entry name" value="ABC_tran"/>
    <property type="match status" value="1"/>
</dbReference>
<keyword evidence="3" id="KW-0547">Nucleotide-binding</keyword>
<evidence type="ECO:0000256" key="5">
    <source>
        <dbReference type="ARBA" id="ARBA00022967"/>
    </source>
</evidence>
<dbReference type="InterPro" id="IPR003593">
    <property type="entry name" value="AAA+_ATPase"/>
</dbReference>
<dbReference type="InterPro" id="IPR003439">
    <property type="entry name" value="ABC_transporter-like_ATP-bd"/>
</dbReference>
<dbReference type="InterPro" id="IPR027417">
    <property type="entry name" value="P-loop_NTPase"/>
</dbReference>
<keyword evidence="5" id="KW-1278">Translocase</keyword>
<dbReference type="Pfam" id="PF17912">
    <property type="entry name" value="OB_MalK"/>
    <property type="match status" value="1"/>
</dbReference>
<evidence type="ECO:0000259" key="7">
    <source>
        <dbReference type="PROSITE" id="PS50893"/>
    </source>
</evidence>
<dbReference type="SUPFAM" id="SSF52540">
    <property type="entry name" value="P-loop containing nucleoside triphosphate hydrolases"/>
    <property type="match status" value="1"/>
</dbReference>
<evidence type="ECO:0000313" key="8">
    <source>
        <dbReference type="EMBL" id="AMJ99582.1"/>
    </source>
</evidence>
<dbReference type="AlphaFoldDB" id="A0A126Q2W0"/>
<keyword evidence="6" id="KW-0472">Membrane</keyword>
<dbReference type="GO" id="GO:0005524">
    <property type="term" value="F:ATP binding"/>
    <property type="evidence" value="ECO:0007669"/>
    <property type="project" value="UniProtKB-KW"/>
</dbReference>
<keyword evidence="2" id="KW-1003">Cell membrane</keyword>
<keyword evidence="1" id="KW-0813">Transport</keyword>
<dbReference type="Gene3D" id="3.40.50.300">
    <property type="entry name" value="P-loop containing nucleotide triphosphate hydrolases"/>
    <property type="match status" value="1"/>
</dbReference>
<dbReference type="EMBL" id="CP014323">
    <property type="protein sequence ID" value="AMJ99582.1"/>
    <property type="molecule type" value="Genomic_DNA"/>
</dbReference>
<dbReference type="CDD" id="cd03259">
    <property type="entry name" value="ABC_Carb_Solutes_like"/>
    <property type="match status" value="1"/>
</dbReference>
<dbReference type="Gene3D" id="2.40.50.140">
    <property type="entry name" value="Nucleic acid-binding proteins"/>
    <property type="match status" value="1"/>
</dbReference>
<protein>
    <submittedName>
        <fullName evidence="8">ABC transporter ATP-binding protein</fullName>
    </submittedName>
</protein>
<dbReference type="PANTHER" id="PTHR43875">
    <property type="entry name" value="MALTODEXTRIN IMPORT ATP-BINDING PROTEIN MSMX"/>
    <property type="match status" value="1"/>
</dbReference>
<dbReference type="GO" id="GO:0015408">
    <property type="term" value="F:ABC-type ferric iron transporter activity"/>
    <property type="evidence" value="ECO:0007669"/>
    <property type="project" value="InterPro"/>
</dbReference>
<dbReference type="SMART" id="SM00382">
    <property type="entry name" value="AAA"/>
    <property type="match status" value="1"/>
</dbReference>
<name>A0A126Q2W0_ALTMA</name>
<dbReference type="Gene3D" id="2.40.50.100">
    <property type="match status" value="1"/>
</dbReference>
<gene>
    <name evidence="8" type="ORF">AVL55_16320</name>
</gene>
<dbReference type="Proteomes" id="UP000063991">
    <property type="component" value="Chromosome"/>
</dbReference>
<dbReference type="GO" id="GO:0016887">
    <property type="term" value="F:ATP hydrolysis activity"/>
    <property type="evidence" value="ECO:0007669"/>
    <property type="project" value="InterPro"/>
</dbReference>
<sequence>MSLELKNVSHVVGAETYLDDISVTLNQGSFNVLLGRTLAGKTTLMRIMAGIEAPTSGLIVMDGVDVTGVPVQQRNISMVYQQFINYPNLTVFENIASPLRLAKIKESEITRRVKETADILQISQFLNRFPLELSGGQQQRTSMARALVKDASLILFDEPLVNLDYKLREELRAELRTIFKERNCIAVYATTEANEALALGGETTLLHEGKLLQNGKSQSVYKFPERIESAKLFSEPPMNLVPGSLTENEISFDGSVHFPIDDSMKVLPKKDYVFGIRPNHLSLSPVSDKDIELSMIVELAEISGSETFIHVYKDGFSLVLQLEGVVDLHINSQISVYLPPNKLFVFDKNGKTVKFPSAEVEV</sequence>
<organism evidence="8 9">
    <name type="scientific">Alteromonas macleodii</name>
    <name type="common">Pseudoalteromonas macleodii</name>
    <dbReference type="NCBI Taxonomy" id="28108"/>
    <lineage>
        <taxon>Bacteria</taxon>
        <taxon>Pseudomonadati</taxon>
        <taxon>Pseudomonadota</taxon>
        <taxon>Gammaproteobacteria</taxon>
        <taxon>Alteromonadales</taxon>
        <taxon>Alteromonadaceae</taxon>
        <taxon>Alteromonas/Salinimonas group</taxon>
        <taxon>Alteromonas</taxon>
    </lineage>
</organism>
<dbReference type="InterPro" id="IPR012340">
    <property type="entry name" value="NA-bd_OB-fold"/>
</dbReference>
<dbReference type="InterPro" id="IPR040582">
    <property type="entry name" value="OB_MalK-like"/>
</dbReference>
<dbReference type="OrthoDB" id="9802264at2"/>
<dbReference type="RefSeq" id="WP_044448514.1">
    <property type="nucleotide sequence ID" value="NZ_CP014323.1"/>
</dbReference>
<proteinExistence type="predicted"/>
<dbReference type="InterPro" id="IPR015853">
    <property type="entry name" value="ABC_transpr_FbpC"/>
</dbReference>
<evidence type="ECO:0000313" key="9">
    <source>
        <dbReference type="Proteomes" id="UP000063991"/>
    </source>
</evidence>
<evidence type="ECO:0000256" key="1">
    <source>
        <dbReference type="ARBA" id="ARBA00022448"/>
    </source>
</evidence>
<reference evidence="8 9" key="1">
    <citation type="submission" date="2015-12" db="EMBL/GenBank/DDBJ databases">
        <authorList>
            <person name="Shamseldin A."/>
            <person name="Moawad H."/>
            <person name="Abd El-Rahim W.M."/>
            <person name="Sadowsky M.J."/>
        </authorList>
    </citation>
    <scope>NUCLEOTIDE SEQUENCE [LARGE SCALE GENOMIC DNA]</scope>
    <source>
        <strain evidence="8 9">D7</strain>
    </source>
</reference>